<evidence type="ECO:0000256" key="4">
    <source>
        <dbReference type="ARBA" id="ARBA00022692"/>
    </source>
</evidence>
<comment type="similarity">
    <text evidence="2 10">Belongs to the mitochondrial carrier (TC 2.A.29) family.</text>
</comment>
<gene>
    <name evidence="12" type="ORF">V865_005682</name>
</gene>
<dbReference type="InterPro" id="IPR002067">
    <property type="entry name" value="MCP"/>
</dbReference>
<evidence type="ECO:0000256" key="7">
    <source>
        <dbReference type="ARBA" id="ARBA00023128"/>
    </source>
</evidence>
<feature type="transmembrane region" description="Helical" evidence="11">
    <location>
        <begin position="12"/>
        <end position="35"/>
    </location>
</feature>
<evidence type="ECO:0000256" key="8">
    <source>
        <dbReference type="ARBA" id="ARBA00023136"/>
    </source>
</evidence>
<dbReference type="Pfam" id="PF00153">
    <property type="entry name" value="Mito_carr"/>
    <property type="match status" value="3"/>
</dbReference>
<organism evidence="12 13">
    <name type="scientific">Kwoniella europaea PYCC6329</name>
    <dbReference type="NCBI Taxonomy" id="1423913"/>
    <lineage>
        <taxon>Eukaryota</taxon>
        <taxon>Fungi</taxon>
        <taxon>Dikarya</taxon>
        <taxon>Basidiomycota</taxon>
        <taxon>Agaricomycotina</taxon>
        <taxon>Tremellomycetes</taxon>
        <taxon>Tremellales</taxon>
        <taxon>Cryptococcaceae</taxon>
        <taxon>Kwoniella</taxon>
    </lineage>
</organism>
<dbReference type="RefSeq" id="XP_066085548.1">
    <property type="nucleotide sequence ID" value="XM_066229451.1"/>
</dbReference>
<evidence type="ECO:0000256" key="11">
    <source>
        <dbReference type="SAM" id="Phobius"/>
    </source>
</evidence>
<evidence type="ECO:0000256" key="2">
    <source>
        <dbReference type="ARBA" id="ARBA00006375"/>
    </source>
</evidence>
<feature type="repeat" description="Solcar" evidence="9">
    <location>
        <begin position="145"/>
        <end position="232"/>
    </location>
</feature>
<dbReference type="Gene3D" id="1.50.40.10">
    <property type="entry name" value="Mitochondrial carrier domain"/>
    <property type="match status" value="1"/>
</dbReference>
<dbReference type="AlphaFoldDB" id="A0AAX4KM87"/>
<dbReference type="Proteomes" id="UP001358614">
    <property type="component" value="Chromosome 1"/>
</dbReference>
<dbReference type="GO" id="GO:0055085">
    <property type="term" value="P:transmembrane transport"/>
    <property type="evidence" value="ECO:0007669"/>
    <property type="project" value="InterPro"/>
</dbReference>
<keyword evidence="8 9" id="KW-0472">Membrane</keyword>
<dbReference type="InterPro" id="IPR023395">
    <property type="entry name" value="MCP_dom_sf"/>
</dbReference>
<keyword evidence="7" id="KW-0496">Mitochondrion</keyword>
<reference evidence="12 13" key="1">
    <citation type="submission" date="2024-01" db="EMBL/GenBank/DDBJ databases">
        <title>Comparative genomics of Cryptococcus and Kwoniella reveals pathogenesis evolution and contrasting modes of karyotype evolution via chromosome fusion or intercentromeric recombination.</title>
        <authorList>
            <person name="Coelho M.A."/>
            <person name="David-Palma M."/>
            <person name="Shea T."/>
            <person name="Bowers K."/>
            <person name="McGinley-Smith S."/>
            <person name="Mohammad A.W."/>
            <person name="Gnirke A."/>
            <person name="Yurkov A.M."/>
            <person name="Nowrousian M."/>
            <person name="Sun S."/>
            <person name="Cuomo C.A."/>
            <person name="Heitman J."/>
        </authorList>
    </citation>
    <scope>NUCLEOTIDE SEQUENCE [LARGE SCALE GENOMIC DNA]</scope>
    <source>
        <strain evidence="12 13">PYCC6329</strain>
    </source>
</reference>
<feature type="repeat" description="Solcar" evidence="9">
    <location>
        <begin position="53"/>
        <end position="132"/>
    </location>
</feature>
<dbReference type="GeneID" id="91104483"/>
<protein>
    <recommendedName>
        <fullName evidence="14">Solute carrier family 25 (Mitochondrial dicarboxylate transporter), member 10</fullName>
    </recommendedName>
</protein>
<comment type="subcellular location">
    <subcellularLocation>
        <location evidence="1">Mitochondrion membrane</location>
        <topology evidence="1">Multi-pass membrane protein</topology>
    </subcellularLocation>
</comment>
<dbReference type="PROSITE" id="PS50920">
    <property type="entry name" value="SOLCAR"/>
    <property type="match status" value="3"/>
</dbReference>
<evidence type="ECO:0000313" key="13">
    <source>
        <dbReference type="Proteomes" id="UP001358614"/>
    </source>
</evidence>
<evidence type="ECO:0000256" key="3">
    <source>
        <dbReference type="ARBA" id="ARBA00022448"/>
    </source>
</evidence>
<accession>A0AAX4KM87</accession>
<evidence type="ECO:0000313" key="12">
    <source>
        <dbReference type="EMBL" id="WWD07581.1"/>
    </source>
</evidence>
<name>A0AAX4KM87_9TREE</name>
<evidence type="ECO:0000256" key="10">
    <source>
        <dbReference type="RuleBase" id="RU000488"/>
    </source>
</evidence>
<dbReference type="GO" id="GO:0031966">
    <property type="term" value="C:mitochondrial membrane"/>
    <property type="evidence" value="ECO:0007669"/>
    <property type="project" value="UniProtKB-SubCell"/>
</dbReference>
<keyword evidence="4 9" id="KW-0812">Transmembrane</keyword>
<sequence>MSTQKPSYPFWRCVYPFGMIELSLILIILLVPLYLPTNPPWTTSHNIFTRSHLGFTRIGAAASMAACCTHPLDVMRVRMQTSTSKTTFSNAVRGVLAHDGVRGLYTGLTASIFRQMTYSVTRLGAYDMMKSQMSNGGKKKLTTGDMVICASTAGALGGLAGNPADIILVRMVADPTKTPDHQYNYRNALQGTYRMVREEGVPSLARGLLPNTIRAILMNASQLVSYDFFKDLLLAHNVMSNGMPCHFVSSALAGTVATTICAPADVVKSRIMNMKHGQGGHGPVGLIMESLKHEGPRFLFKGWLPAWIRLTPNTICMFIFLEQLRNAVDMFRSKTAGIAPSTPAI</sequence>
<dbReference type="SUPFAM" id="SSF103506">
    <property type="entry name" value="Mitochondrial carrier"/>
    <property type="match status" value="1"/>
</dbReference>
<dbReference type="PANTHER" id="PTHR45618">
    <property type="entry name" value="MITOCHONDRIAL DICARBOXYLATE CARRIER-RELATED"/>
    <property type="match status" value="1"/>
</dbReference>
<evidence type="ECO:0000256" key="1">
    <source>
        <dbReference type="ARBA" id="ARBA00004225"/>
    </source>
</evidence>
<feature type="repeat" description="Solcar" evidence="9">
    <location>
        <begin position="241"/>
        <end position="327"/>
    </location>
</feature>
<keyword evidence="3 10" id="KW-0813">Transport</keyword>
<evidence type="ECO:0000256" key="9">
    <source>
        <dbReference type="PROSITE-ProRule" id="PRU00282"/>
    </source>
</evidence>
<keyword evidence="5" id="KW-0677">Repeat</keyword>
<keyword evidence="13" id="KW-1185">Reference proteome</keyword>
<dbReference type="KEGG" id="ker:91104483"/>
<proteinExistence type="inferred from homology"/>
<evidence type="ECO:0008006" key="14">
    <source>
        <dbReference type="Google" id="ProtNLM"/>
    </source>
</evidence>
<dbReference type="PRINTS" id="PR00784">
    <property type="entry name" value="MTUNCOUPLING"/>
</dbReference>
<dbReference type="InterPro" id="IPR018108">
    <property type="entry name" value="MCP_transmembrane"/>
</dbReference>
<keyword evidence="6 11" id="KW-1133">Transmembrane helix</keyword>
<dbReference type="EMBL" id="CP144089">
    <property type="protein sequence ID" value="WWD07581.1"/>
    <property type="molecule type" value="Genomic_DNA"/>
</dbReference>
<evidence type="ECO:0000256" key="5">
    <source>
        <dbReference type="ARBA" id="ARBA00022737"/>
    </source>
</evidence>
<evidence type="ECO:0000256" key="6">
    <source>
        <dbReference type="ARBA" id="ARBA00022989"/>
    </source>
</evidence>
<dbReference type="InterPro" id="IPR050391">
    <property type="entry name" value="Mito_Metabolite_Transporter"/>
</dbReference>